<proteinExistence type="inferred from homology"/>
<name>A0A166ETL8_9AGAM</name>
<keyword evidence="9" id="KW-1185">Reference proteome</keyword>
<keyword evidence="4 6" id="KW-0378">Hydrolase</keyword>
<dbReference type="PANTHER" id="PTHR42715:SF27">
    <property type="entry name" value="BETA-GLUCOSIDASE-RELATED"/>
    <property type="match status" value="1"/>
</dbReference>
<keyword evidence="5 6" id="KW-0326">Glycosidase</keyword>
<keyword evidence="6" id="KW-0624">Polysaccharide degradation</keyword>
<accession>A0A166ETL8</accession>
<dbReference type="InterPro" id="IPR013783">
    <property type="entry name" value="Ig-like_fold"/>
</dbReference>
<comment type="pathway">
    <text evidence="6">Glycan metabolism; cellulose degradation.</text>
</comment>
<dbReference type="InterPro" id="IPR011658">
    <property type="entry name" value="PA14_dom"/>
</dbReference>
<dbReference type="STRING" id="436010.A0A166ETL8"/>
<reference evidence="8 9" key="1">
    <citation type="journal article" date="2016" name="Mol. Biol. Evol.">
        <title>Comparative Genomics of Early-Diverging Mushroom-Forming Fungi Provides Insights into the Origins of Lignocellulose Decay Capabilities.</title>
        <authorList>
            <person name="Nagy L.G."/>
            <person name="Riley R."/>
            <person name="Tritt A."/>
            <person name="Adam C."/>
            <person name="Daum C."/>
            <person name="Floudas D."/>
            <person name="Sun H."/>
            <person name="Yadav J.S."/>
            <person name="Pangilinan J."/>
            <person name="Larsson K.H."/>
            <person name="Matsuura K."/>
            <person name="Barry K."/>
            <person name="Labutti K."/>
            <person name="Kuo R."/>
            <person name="Ohm R.A."/>
            <person name="Bhattacharya S.S."/>
            <person name="Shirouzu T."/>
            <person name="Yoshinaga Y."/>
            <person name="Martin F.M."/>
            <person name="Grigoriev I.V."/>
            <person name="Hibbett D.S."/>
        </authorList>
    </citation>
    <scope>NUCLEOTIDE SEQUENCE [LARGE SCALE GENOMIC DNA]</scope>
    <source>
        <strain evidence="8 9">CBS 109695</strain>
    </source>
</reference>
<dbReference type="Gene3D" id="2.60.40.10">
    <property type="entry name" value="Immunoglobulins"/>
    <property type="match status" value="1"/>
</dbReference>
<dbReference type="InterPro" id="IPR050288">
    <property type="entry name" value="Cellulose_deg_GH3"/>
</dbReference>
<dbReference type="Pfam" id="PF14310">
    <property type="entry name" value="Fn3-like"/>
    <property type="match status" value="1"/>
</dbReference>
<dbReference type="EMBL" id="KV417597">
    <property type="protein sequence ID" value="KZP16094.1"/>
    <property type="molecule type" value="Genomic_DNA"/>
</dbReference>
<gene>
    <name evidence="8" type="ORF">FIBSPDRAFT_866329</name>
</gene>
<evidence type="ECO:0000256" key="3">
    <source>
        <dbReference type="ARBA" id="ARBA00012744"/>
    </source>
</evidence>
<dbReference type="Pfam" id="PF00933">
    <property type="entry name" value="Glyco_hydro_3"/>
    <property type="match status" value="1"/>
</dbReference>
<dbReference type="GO" id="GO:0008422">
    <property type="term" value="F:beta-glucosidase activity"/>
    <property type="evidence" value="ECO:0007669"/>
    <property type="project" value="UniProtKB-EC"/>
</dbReference>
<dbReference type="InterPro" id="IPR002772">
    <property type="entry name" value="Glyco_hydro_3_C"/>
</dbReference>
<dbReference type="InterPro" id="IPR017853">
    <property type="entry name" value="GH"/>
</dbReference>
<dbReference type="Pfam" id="PF01915">
    <property type="entry name" value="Glyco_hydro_3_C"/>
    <property type="match status" value="1"/>
</dbReference>
<dbReference type="GO" id="GO:0030245">
    <property type="term" value="P:cellulose catabolic process"/>
    <property type="evidence" value="ECO:0007669"/>
    <property type="project" value="UniProtKB-UniPathway"/>
</dbReference>
<evidence type="ECO:0000256" key="5">
    <source>
        <dbReference type="ARBA" id="ARBA00023295"/>
    </source>
</evidence>
<dbReference type="Gene3D" id="3.20.20.300">
    <property type="entry name" value="Glycoside hydrolase, family 3, N-terminal domain"/>
    <property type="match status" value="1"/>
</dbReference>
<evidence type="ECO:0000256" key="1">
    <source>
        <dbReference type="ARBA" id="ARBA00000448"/>
    </source>
</evidence>
<dbReference type="InterPro" id="IPR036881">
    <property type="entry name" value="Glyco_hydro_3_C_sf"/>
</dbReference>
<evidence type="ECO:0000256" key="2">
    <source>
        <dbReference type="ARBA" id="ARBA00005336"/>
    </source>
</evidence>
<dbReference type="PROSITE" id="PS00775">
    <property type="entry name" value="GLYCOSYL_HYDROL_F3"/>
    <property type="match status" value="1"/>
</dbReference>
<dbReference type="FunFam" id="2.60.40.10:FF:000495">
    <property type="entry name" value="Periplasmic beta-glucosidase"/>
    <property type="match status" value="1"/>
</dbReference>
<dbReference type="InterPro" id="IPR036962">
    <property type="entry name" value="Glyco_hydro_3_N_sf"/>
</dbReference>
<dbReference type="PANTHER" id="PTHR42715">
    <property type="entry name" value="BETA-GLUCOSIDASE"/>
    <property type="match status" value="1"/>
</dbReference>
<dbReference type="InterPro" id="IPR037524">
    <property type="entry name" value="PA14/GLEYA"/>
</dbReference>
<dbReference type="SUPFAM" id="SSF51445">
    <property type="entry name" value="(Trans)glycosidases"/>
    <property type="match status" value="1"/>
</dbReference>
<protein>
    <recommendedName>
        <fullName evidence="3 6">beta-glucosidase</fullName>
        <ecNumber evidence="3 6">3.2.1.21</ecNumber>
    </recommendedName>
</protein>
<feature type="domain" description="PA14" evidence="7">
    <location>
        <begin position="411"/>
        <end position="571"/>
    </location>
</feature>
<evidence type="ECO:0000313" key="8">
    <source>
        <dbReference type="EMBL" id="KZP16094.1"/>
    </source>
</evidence>
<keyword evidence="6" id="KW-0119">Carbohydrate metabolism</keyword>
<sequence length="859" mass="93565">MPPSDIANMDIDTLVESLTTDEAILLTAGVGFWHTHGVPRLGIPPVKVSDGPNGIRGNHFFMSTPAKCLPSATALGATFDPALIEEVGLKLLAEEAKLKAASVLLGPTCNIQRNPLGGRSFESFSEDPHLSGTIAAAYVRGLQAGGIGAAIKHFVCNDKENDRMASDSILSARALREIYLMPFMIAQRDAQPWSFMSSYNRVNGLHVSENRGLLEGVLRGEWGFDGCTMSDWFGVYSIDGAINAGLDLEMPGTNKWRTLDLMNRSIQSRKITARTVKERAAKVVRLVQKCAQGAPEILDGDGVERTTDNPSQRALMRKLAAESIVLLKNTSALLPLSPEKLKGKRVAVVGGNARARVLSGGGSASLKPSYFSSAWDGLVEGLGPDVEVVYCEGAPAYMTKPSLDFEMLTPAGERGWLGTWHAHENDESMTPLGAVLETMVVDETRMFIGTSIPKGITRRWTMKLTGQLKPRAYDRNFEFGMAVAGRAKLWVDEKLVIDNWTTQRRGEEFFNSASTEAVGAFVIKANHTPKIYVEFCNVRSPAPADGDLDEAVMDTNPGLRLGGAEVLDEDAEMARAVALARDADLVVAVIGLNADWETEGYDRTTLALPRRTDELIFKVAEANARTVVVTQAGSAIVMPWADRVSTIVHSWYLGNATGEAIADVLLGKKNPCGRLSLSFPKRMEDLPSHGHFGQENGKVRYGEDLFVGYKHYVHRSIATLFPFGHGLSYTTFEYSWFELTAPKVANGNIEVTASVIVTNTGALTGSDVVQLYISMPVASHLTHPPIMLKAFDKVRDLAPGKSAKVTLRLDKYAVSYWEERIERWSVDAGEYIVRVGSSSESLPLSASFKVTKGFEWSGL</sequence>
<dbReference type="OrthoDB" id="47059at2759"/>
<evidence type="ECO:0000256" key="6">
    <source>
        <dbReference type="RuleBase" id="RU361161"/>
    </source>
</evidence>
<evidence type="ECO:0000259" key="7">
    <source>
        <dbReference type="PROSITE" id="PS51820"/>
    </source>
</evidence>
<dbReference type="InterPro" id="IPR019800">
    <property type="entry name" value="Glyco_hydro_3_AS"/>
</dbReference>
<dbReference type="SUPFAM" id="SSF56988">
    <property type="entry name" value="Anthrax protective antigen"/>
    <property type="match status" value="1"/>
</dbReference>
<dbReference type="InterPro" id="IPR026891">
    <property type="entry name" value="Fn3-like"/>
</dbReference>
<comment type="catalytic activity">
    <reaction evidence="1 6">
        <text>Hydrolysis of terminal, non-reducing beta-D-glucosyl residues with release of beta-D-glucose.</text>
        <dbReference type="EC" id="3.2.1.21"/>
    </reaction>
</comment>
<comment type="similarity">
    <text evidence="2 6">Belongs to the glycosyl hydrolase 3 family.</text>
</comment>
<dbReference type="SUPFAM" id="SSF52279">
    <property type="entry name" value="Beta-D-glucan exohydrolase, C-terminal domain"/>
    <property type="match status" value="1"/>
</dbReference>
<dbReference type="Gene3D" id="2.60.120.260">
    <property type="entry name" value="Galactose-binding domain-like"/>
    <property type="match status" value="1"/>
</dbReference>
<dbReference type="Proteomes" id="UP000076532">
    <property type="component" value="Unassembled WGS sequence"/>
</dbReference>
<dbReference type="PRINTS" id="PR00133">
    <property type="entry name" value="GLHYDRLASE3"/>
</dbReference>
<dbReference type="InterPro" id="IPR001764">
    <property type="entry name" value="Glyco_hydro_3_N"/>
</dbReference>
<dbReference type="Pfam" id="PF07691">
    <property type="entry name" value="PA14"/>
    <property type="match status" value="1"/>
</dbReference>
<dbReference type="UniPathway" id="UPA00696"/>
<dbReference type="PROSITE" id="PS51820">
    <property type="entry name" value="PA14"/>
    <property type="match status" value="1"/>
</dbReference>
<dbReference type="Gene3D" id="3.40.50.1700">
    <property type="entry name" value="Glycoside hydrolase family 3 C-terminal domain"/>
    <property type="match status" value="1"/>
</dbReference>
<evidence type="ECO:0000256" key="4">
    <source>
        <dbReference type="ARBA" id="ARBA00022801"/>
    </source>
</evidence>
<organism evidence="8 9">
    <name type="scientific">Athelia psychrophila</name>
    <dbReference type="NCBI Taxonomy" id="1759441"/>
    <lineage>
        <taxon>Eukaryota</taxon>
        <taxon>Fungi</taxon>
        <taxon>Dikarya</taxon>
        <taxon>Basidiomycota</taxon>
        <taxon>Agaricomycotina</taxon>
        <taxon>Agaricomycetes</taxon>
        <taxon>Agaricomycetidae</taxon>
        <taxon>Atheliales</taxon>
        <taxon>Atheliaceae</taxon>
        <taxon>Athelia</taxon>
    </lineage>
</organism>
<dbReference type="AlphaFoldDB" id="A0A166ETL8"/>
<evidence type="ECO:0000313" key="9">
    <source>
        <dbReference type="Proteomes" id="UP000076532"/>
    </source>
</evidence>
<dbReference type="SMART" id="SM01217">
    <property type="entry name" value="Fn3_like"/>
    <property type="match status" value="1"/>
</dbReference>
<dbReference type="EC" id="3.2.1.21" evidence="3 6"/>